<name>A0A067TCI2_GALM3</name>
<organism evidence="2 3">
    <name type="scientific">Galerina marginata (strain CBS 339.88)</name>
    <dbReference type="NCBI Taxonomy" id="685588"/>
    <lineage>
        <taxon>Eukaryota</taxon>
        <taxon>Fungi</taxon>
        <taxon>Dikarya</taxon>
        <taxon>Basidiomycota</taxon>
        <taxon>Agaricomycotina</taxon>
        <taxon>Agaricomycetes</taxon>
        <taxon>Agaricomycetidae</taxon>
        <taxon>Agaricales</taxon>
        <taxon>Agaricineae</taxon>
        <taxon>Strophariaceae</taxon>
        <taxon>Galerina</taxon>
    </lineage>
</organism>
<dbReference type="Proteomes" id="UP000027222">
    <property type="component" value="Unassembled WGS sequence"/>
</dbReference>
<dbReference type="AlphaFoldDB" id="A0A067TCI2"/>
<dbReference type="STRING" id="685588.A0A067TCI2"/>
<dbReference type="OrthoDB" id="10006285at2759"/>
<feature type="chain" id="PRO_5001646703" description="3-carboxymuconate cyclase" evidence="1">
    <location>
        <begin position="21"/>
        <end position="398"/>
    </location>
</feature>
<protein>
    <recommendedName>
        <fullName evidence="4">3-carboxymuconate cyclase</fullName>
    </recommendedName>
</protein>
<evidence type="ECO:0000313" key="3">
    <source>
        <dbReference type="Proteomes" id="UP000027222"/>
    </source>
</evidence>
<dbReference type="HOGENOM" id="CLU_037887_0_0_1"/>
<keyword evidence="3" id="KW-1185">Reference proteome</keyword>
<evidence type="ECO:0000256" key="1">
    <source>
        <dbReference type="SAM" id="SignalP"/>
    </source>
</evidence>
<dbReference type="EMBL" id="KL142378">
    <property type="protein sequence ID" value="KDR76703.1"/>
    <property type="molecule type" value="Genomic_DNA"/>
</dbReference>
<keyword evidence="1" id="KW-0732">Signal</keyword>
<proteinExistence type="predicted"/>
<evidence type="ECO:0000313" key="2">
    <source>
        <dbReference type="EMBL" id="KDR76703.1"/>
    </source>
</evidence>
<gene>
    <name evidence="2" type="ORF">GALMADRAFT_96414</name>
</gene>
<evidence type="ECO:0008006" key="4">
    <source>
        <dbReference type="Google" id="ProtNLM"/>
    </source>
</evidence>
<dbReference type="InterPro" id="IPR015943">
    <property type="entry name" value="WD40/YVTN_repeat-like_dom_sf"/>
</dbReference>
<reference evidence="3" key="1">
    <citation type="journal article" date="2014" name="Proc. Natl. Acad. Sci. U.S.A.">
        <title>Extensive sampling of basidiomycete genomes demonstrates inadequacy of the white-rot/brown-rot paradigm for wood decay fungi.</title>
        <authorList>
            <person name="Riley R."/>
            <person name="Salamov A.A."/>
            <person name="Brown D.W."/>
            <person name="Nagy L.G."/>
            <person name="Floudas D."/>
            <person name="Held B.W."/>
            <person name="Levasseur A."/>
            <person name="Lombard V."/>
            <person name="Morin E."/>
            <person name="Otillar R."/>
            <person name="Lindquist E.A."/>
            <person name="Sun H."/>
            <person name="LaButti K.M."/>
            <person name="Schmutz J."/>
            <person name="Jabbour D."/>
            <person name="Luo H."/>
            <person name="Baker S.E."/>
            <person name="Pisabarro A.G."/>
            <person name="Walton J.D."/>
            <person name="Blanchette R.A."/>
            <person name="Henrissat B."/>
            <person name="Martin F."/>
            <person name="Cullen D."/>
            <person name="Hibbett D.S."/>
            <person name="Grigoriev I.V."/>
        </authorList>
    </citation>
    <scope>NUCLEOTIDE SEQUENCE [LARGE SCALE GENOMIC DNA]</scope>
    <source>
        <strain evidence="3">CBS 339.88</strain>
    </source>
</reference>
<dbReference type="SUPFAM" id="SSF63829">
    <property type="entry name" value="Calcium-dependent phosphotriesterase"/>
    <property type="match status" value="1"/>
</dbReference>
<feature type="signal peptide" evidence="1">
    <location>
        <begin position="1"/>
        <end position="20"/>
    </location>
</feature>
<sequence length="398" mass="40317">MFYPTAHLLAVLALVSSTSAALSLVSGAAYFITNDLSGNEVVSMNIGPNGKLGSMSSVSAGGRGALGIRLPAPDPLFSQGSVQVHTAARILVTVNAGSNTVSMFNINPTNPSKLSMIGTPTSSEGEFPISVAINSKATMVCVLNGGAVNGINCYTPDAKLGLIAIPNTLRYLGLNVTTPPSGPVATASTIVFSEDDQTLIVAVKGPPAPGFLAAWSIAADGSLSAEAVKSLPATGGGFMFSLTPIPGKNAFLSADPGSGFDIFNFTGLSATSSVVPIKGQITTCWSSYAPKSGNFFLTDLGNSTITEVNIDSNLKGSIVKSYPQAIGSGTIDNAIASIGGNDFLYVLTPGANLVNVLAVNTPGKAVALQAYDFAAAAKVAGVTITQNIAQGMATYVKP</sequence>
<accession>A0A067TCI2</accession>
<dbReference type="Gene3D" id="2.130.10.10">
    <property type="entry name" value="YVTN repeat-like/Quinoprotein amine dehydrogenase"/>
    <property type="match status" value="1"/>
</dbReference>